<evidence type="ECO:0000256" key="5">
    <source>
        <dbReference type="ARBA" id="ARBA00023180"/>
    </source>
</evidence>
<gene>
    <name evidence="9" type="ORF">LSH36_1640g00021</name>
</gene>
<dbReference type="InterPro" id="IPR016186">
    <property type="entry name" value="C-type_lectin-like/link_sf"/>
</dbReference>
<dbReference type="Pfam" id="PF00059">
    <property type="entry name" value="Lectin_C"/>
    <property type="match status" value="2"/>
</dbReference>
<evidence type="ECO:0000256" key="4">
    <source>
        <dbReference type="ARBA" id="ARBA00023157"/>
    </source>
</evidence>
<dbReference type="InterPro" id="IPR050350">
    <property type="entry name" value="Compl-Cell_Adhes-Reg"/>
</dbReference>
<dbReference type="PROSITE" id="PS50041">
    <property type="entry name" value="C_TYPE_LECTIN_2"/>
    <property type="match status" value="3"/>
</dbReference>
<dbReference type="SUPFAM" id="SSF57535">
    <property type="entry name" value="Complement control module/SCR domain"/>
    <property type="match status" value="4"/>
</dbReference>
<dbReference type="Pfam" id="PF00084">
    <property type="entry name" value="Sushi"/>
    <property type="match status" value="2"/>
</dbReference>
<keyword evidence="5" id="KW-0325">Glycoprotein</keyword>
<protein>
    <submittedName>
        <fullName evidence="9">Uncharacterized protein</fullName>
    </submittedName>
</protein>
<comment type="caution">
    <text evidence="6">Lacks conserved residue(s) required for the propagation of feature annotation.</text>
</comment>
<dbReference type="InterPro" id="IPR000436">
    <property type="entry name" value="Sushi_SCR_CCP_dom"/>
</dbReference>
<evidence type="ECO:0000256" key="6">
    <source>
        <dbReference type="PROSITE-ProRule" id="PRU00302"/>
    </source>
</evidence>
<feature type="non-terminal residue" evidence="9">
    <location>
        <position position="1"/>
    </location>
</feature>
<evidence type="ECO:0000259" key="7">
    <source>
        <dbReference type="PROSITE" id="PS50041"/>
    </source>
</evidence>
<dbReference type="CDD" id="cd00037">
    <property type="entry name" value="CLECT"/>
    <property type="match status" value="3"/>
</dbReference>
<feature type="disulfide bond" evidence="6">
    <location>
        <begin position="1046"/>
        <end position="1089"/>
    </location>
</feature>
<keyword evidence="3" id="KW-0677">Repeat</keyword>
<sequence>MDSPIAIWEENEGLTPDNDVSLCNRTETATLVTLSSEMYPVIFCLLVIIPVSASESPFACESTTVRAGNGQPYYQRINAEKTYDEAEDECRMKGAELYTTRNDAVKTETSDNASTLRTWISAKRRYWIHDSLHLGLSYESWARGHPISVENNCVYAMNKNTSMALYSGPCSMENNVICMDQELEEGNFPKTFTESLRICERHNGHLVAIFDKKQMKWISNTFTSSFWTGYKYNDNNTSLFWYDGHRVMNTNWKEGQPASGDCVVIDAEGKWQTEDCLNRHTFICILEVPYASKTTTCKRYDDECVCYWTEDKYVSFTEAMESCMSDGGTLGYPNSEEKLSFLSNLVHNENFWVGISDNHTKGVYRGSDASAITWIKWYHSYGPRVVTYNIQSKECSMSSEISDTWRNDPEMISRKRTKRVLDAASYCLDDLPIRVPLDEAIERCTNYKTDDICQKSPNITNGIKTVNMSSKDILYTCEDGYFMPTLNVSTVKIKCDCPGSEILLSIENCTVMKCNDSPNVNNANFSTDNNIFGSIMEIICIDWYWIPELASNTVNTTCVMDQSGLFATWCWTPPCQEIICPEPPTIPMGTYVIQENKAIYMCETNYKIKGKSSNTTEISCIYDENFRASWLAAPICQAISCPGVTDVQGANVLSKAENNYTGAVIQYRCHDGLVVYEDGLQINYTNQFNKTCIPDSSAFTGRWIGNYSCDSVTCSEPPLVLNSQVTARGYNIGDTALYTCDSQYTVISDSDLSNVNETWESTCVLDDNDKTKAVWNPILECIDLKPTTTSEMPDLIDDVPLIRQCPPINIGTKSLTHSGDLFINSPVSYVASVGYVFDNGGKTRSSLCLSGGHWSAAVPHLRRNRCPLLPPILEATKSTHENYVGIKVTIRCNDVKAKLENGLSEVTIKCINNEQWTFIPRSCETQRCAPFEYVEHSHLKSFNNTIGGLAILECNLSYRFADGTKTKTFRCLSNLSWESSERCYFYCFITEVDVCPPLRTPINGEMSTDIALEGTIVEDYVIPLLTKIGHENKDRESRGCMDDIRCPDLPELTNGNRSSSETLYNSNITYWCDGKNRLQYGYRRMTIRCEENGEWTHSNLSCDSDRCPPIPRVVNAIPSTSLAVN</sequence>
<proteinExistence type="predicted"/>
<feature type="domain" description="C-type lectin" evidence="7">
    <location>
        <begin position="68"/>
        <end position="179"/>
    </location>
</feature>
<evidence type="ECO:0000256" key="3">
    <source>
        <dbReference type="ARBA" id="ARBA00022737"/>
    </source>
</evidence>
<dbReference type="InterPro" id="IPR001304">
    <property type="entry name" value="C-type_lectin-like"/>
</dbReference>
<dbReference type="CDD" id="cd00033">
    <property type="entry name" value="CCP"/>
    <property type="match status" value="1"/>
</dbReference>
<keyword evidence="2" id="KW-0732">Signal</keyword>
<dbReference type="SMART" id="SM00032">
    <property type="entry name" value="CCP"/>
    <property type="match status" value="6"/>
</dbReference>
<dbReference type="Gene3D" id="2.10.70.10">
    <property type="entry name" value="Complement Module, domain 1"/>
    <property type="match status" value="2"/>
</dbReference>
<feature type="domain" description="Sushi" evidence="8">
    <location>
        <begin position="578"/>
        <end position="638"/>
    </location>
</feature>
<name>A0AAD9MNC1_9ANNE</name>
<keyword evidence="10" id="KW-1185">Reference proteome</keyword>
<feature type="domain" description="C-type lectin" evidence="7">
    <location>
        <begin position="306"/>
        <end position="409"/>
    </location>
</feature>
<keyword evidence="1 6" id="KW-0768">Sushi</keyword>
<reference evidence="9" key="1">
    <citation type="journal article" date="2023" name="Mol. Biol. Evol.">
        <title>Third-Generation Sequencing Reveals the Adaptive Role of the Epigenome in Three Deep-Sea Polychaetes.</title>
        <authorList>
            <person name="Perez M."/>
            <person name="Aroh O."/>
            <person name="Sun Y."/>
            <person name="Lan Y."/>
            <person name="Juniper S.K."/>
            <person name="Young C.R."/>
            <person name="Angers B."/>
            <person name="Qian P.Y."/>
        </authorList>
    </citation>
    <scope>NUCLEOTIDE SEQUENCE</scope>
    <source>
        <strain evidence="9">P08H-3</strain>
    </source>
</reference>
<dbReference type="PANTHER" id="PTHR19325:SF560">
    <property type="entry name" value="SUSHI, VON WILLEBRAND FACTOR TYPE A, EGF AND PENTRAXIN DOMAIN-CONTAINING PROTEIN 1"/>
    <property type="match status" value="1"/>
</dbReference>
<dbReference type="AlphaFoldDB" id="A0AAD9MNC1"/>
<evidence type="ECO:0000259" key="8">
    <source>
        <dbReference type="PROSITE" id="PS50923"/>
    </source>
</evidence>
<evidence type="ECO:0000313" key="10">
    <source>
        <dbReference type="Proteomes" id="UP001208570"/>
    </source>
</evidence>
<evidence type="ECO:0000313" key="9">
    <source>
        <dbReference type="EMBL" id="KAK2139705.1"/>
    </source>
</evidence>
<keyword evidence="4 6" id="KW-1015">Disulfide bond</keyword>
<dbReference type="InterPro" id="IPR035976">
    <property type="entry name" value="Sushi/SCR/CCP_sf"/>
</dbReference>
<comment type="caution">
    <text evidence="9">The sequence shown here is derived from an EMBL/GenBank/DDBJ whole genome shotgun (WGS) entry which is preliminary data.</text>
</comment>
<dbReference type="PROSITE" id="PS50923">
    <property type="entry name" value="SUSHI"/>
    <property type="match status" value="2"/>
</dbReference>
<accession>A0AAD9MNC1</accession>
<dbReference type="SUPFAM" id="SSF56436">
    <property type="entry name" value="C-type lectin-like"/>
    <property type="match status" value="3"/>
</dbReference>
<feature type="domain" description="Sushi" evidence="8">
    <location>
        <begin position="1044"/>
        <end position="1104"/>
    </location>
</feature>
<feature type="domain" description="C-type lectin" evidence="7">
    <location>
        <begin position="190"/>
        <end position="285"/>
    </location>
</feature>
<dbReference type="EMBL" id="JAODUP010001645">
    <property type="protein sequence ID" value="KAK2139705.1"/>
    <property type="molecule type" value="Genomic_DNA"/>
</dbReference>
<dbReference type="SMART" id="SM00034">
    <property type="entry name" value="CLECT"/>
    <property type="match status" value="3"/>
</dbReference>
<dbReference type="PANTHER" id="PTHR19325">
    <property type="entry name" value="COMPLEMENT COMPONENT-RELATED SUSHI DOMAIN-CONTAINING"/>
    <property type="match status" value="1"/>
</dbReference>
<dbReference type="InterPro" id="IPR016187">
    <property type="entry name" value="CTDL_fold"/>
</dbReference>
<evidence type="ECO:0000256" key="1">
    <source>
        <dbReference type="ARBA" id="ARBA00022659"/>
    </source>
</evidence>
<dbReference type="Proteomes" id="UP001208570">
    <property type="component" value="Unassembled WGS sequence"/>
</dbReference>
<evidence type="ECO:0000256" key="2">
    <source>
        <dbReference type="ARBA" id="ARBA00022729"/>
    </source>
</evidence>
<organism evidence="9 10">
    <name type="scientific">Paralvinella palmiformis</name>
    <dbReference type="NCBI Taxonomy" id="53620"/>
    <lineage>
        <taxon>Eukaryota</taxon>
        <taxon>Metazoa</taxon>
        <taxon>Spiralia</taxon>
        <taxon>Lophotrochozoa</taxon>
        <taxon>Annelida</taxon>
        <taxon>Polychaeta</taxon>
        <taxon>Sedentaria</taxon>
        <taxon>Canalipalpata</taxon>
        <taxon>Terebellida</taxon>
        <taxon>Terebelliformia</taxon>
        <taxon>Alvinellidae</taxon>
        <taxon>Paralvinella</taxon>
    </lineage>
</organism>
<dbReference type="Gene3D" id="3.10.100.10">
    <property type="entry name" value="Mannose-Binding Protein A, subunit A"/>
    <property type="match status" value="3"/>
</dbReference>